<proteinExistence type="predicted"/>
<organism evidence="1">
    <name type="scientific">marine sediment metagenome</name>
    <dbReference type="NCBI Taxonomy" id="412755"/>
    <lineage>
        <taxon>unclassified sequences</taxon>
        <taxon>metagenomes</taxon>
        <taxon>ecological metagenomes</taxon>
    </lineage>
</organism>
<evidence type="ECO:0008006" key="2">
    <source>
        <dbReference type="Google" id="ProtNLM"/>
    </source>
</evidence>
<reference evidence="1" key="1">
    <citation type="journal article" date="2015" name="Nature">
        <title>Complex archaea that bridge the gap between prokaryotes and eukaryotes.</title>
        <authorList>
            <person name="Spang A."/>
            <person name="Saw J.H."/>
            <person name="Jorgensen S.L."/>
            <person name="Zaremba-Niedzwiedzka K."/>
            <person name="Martijn J."/>
            <person name="Lind A.E."/>
            <person name="van Eijk R."/>
            <person name="Schleper C."/>
            <person name="Guy L."/>
            <person name="Ettema T.J."/>
        </authorList>
    </citation>
    <scope>NUCLEOTIDE SEQUENCE</scope>
</reference>
<evidence type="ECO:0000313" key="1">
    <source>
        <dbReference type="EMBL" id="KKN52835.1"/>
    </source>
</evidence>
<sequence>MGGQEEWMGRSIVMITDHINGNPEDNSLKNLRLICPNCDSQTFTYKNKNIGNGRYYRRKRYAEGKSY</sequence>
<dbReference type="EMBL" id="LAZR01001003">
    <property type="protein sequence ID" value="KKN52835.1"/>
    <property type="molecule type" value="Genomic_DNA"/>
</dbReference>
<protein>
    <recommendedName>
        <fullName evidence="2">HNH nuclease domain-containing protein</fullName>
    </recommendedName>
</protein>
<gene>
    <name evidence="1" type="ORF">LCGC14_0608870</name>
</gene>
<comment type="caution">
    <text evidence="1">The sequence shown here is derived from an EMBL/GenBank/DDBJ whole genome shotgun (WGS) entry which is preliminary data.</text>
</comment>
<accession>A0A0F9R8L3</accession>
<dbReference type="AlphaFoldDB" id="A0A0F9R8L3"/>
<name>A0A0F9R8L3_9ZZZZ</name>